<sequence length="104" mass="11521">MTSMETPLNTPVWIDAKRCKACDLCASVCPAGVLAMTYDSTSTLGSKVRIISKESCIGCGDCEYACPDFAISVATKHEYKFAKLTEESKQRARILKENNYRIKD</sequence>
<dbReference type="HOGENOM" id="CLU_139698_5_3_7"/>
<evidence type="ECO:0000313" key="6">
    <source>
        <dbReference type="EMBL" id="ADG93793.1"/>
    </source>
</evidence>
<dbReference type="STRING" id="572480.Arnit_2139"/>
<gene>
    <name evidence="6" type="ordered locus">Arnit_2139</name>
</gene>
<dbReference type="PANTHER" id="PTHR43687:SF4">
    <property type="entry name" value="BLR5484 PROTEIN"/>
    <property type="match status" value="1"/>
</dbReference>
<dbReference type="Pfam" id="PF12838">
    <property type="entry name" value="Fer4_7"/>
    <property type="match status" value="1"/>
</dbReference>
<evidence type="ECO:0000256" key="4">
    <source>
        <dbReference type="ARBA" id="ARBA00023014"/>
    </source>
</evidence>
<dbReference type="PROSITE" id="PS51379">
    <property type="entry name" value="4FE4S_FER_2"/>
    <property type="match status" value="2"/>
</dbReference>
<dbReference type="Gene3D" id="3.30.70.20">
    <property type="match status" value="1"/>
</dbReference>
<dbReference type="NCBIfam" id="NF007205">
    <property type="entry name" value="PRK09626.1"/>
    <property type="match status" value="1"/>
</dbReference>
<dbReference type="OrthoDB" id="9804603at2"/>
<dbReference type="PROSITE" id="PS00198">
    <property type="entry name" value="4FE4S_FER_1"/>
    <property type="match status" value="1"/>
</dbReference>
<dbReference type="GO" id="GO:0051539">
    <property type="term" value="F:4 iron, 4 sulfur cluster binding"/>
    <property type="evidence" value="ECO:0007669"/>
    <property type="project" value="UniProtKB-KW"/>
</dbReference>
<evidence type="ECO:0000256" key="1">
    <source>
        <dbReference type="ARBA" id="ARBA00022485"/>
    </source>
</evidence>
<accession>D5V0I1</accession>
<dbReference type="InterPro" id="IPR017900">
    <property type="entry name" value="4Fe4S_Fe_S_CS"/>
</dbReference>
<dbReference type="Proteomes" id="UP000000939">
    <property type="component" value="Chromosome"/>
</dbReference>
<dbReference type="InterPro" id="IPR017896">
    <property type="entry name" value="4Fe4S_Fe-S-bd"/>
</dbReference>
<feature type="domain" description="4Fe-4S ferredoxin-type" evidence="5">
    <location>
        <begin position="10"/>
        <end position="39"/>
    </location>
</feature>
<reference evidence="6 7" key="1">
    <citation type="journal article" date="2010" name="Stand. Genomic Sci.">
        <title>Complete genome sequence of Arcobacter nitrofigilis type strain (CI).</title>
        <authorList>
            <person name="Pati A."/>
            <person name="Gronow S."/>
            <person name="Lapidus A."/>
            <person name="Copeland A."/>
            <person name="Glavina Del Rio T."/>
            <person name="Nolan M."/>
            <person name="Lucas S."/>
            <person name="Tice H."/>
            <person name="Cheng J.F."/>
            <person name="Han C."/>
            <person name="Chertkov O."/>
            <person name="Bruce D."/>
            <person name="Tapia R."/>
            <person name="Goodwin L."/>
            <person name="Pitluck S."/>
            <person name="Liolios K."/>
            <person name="Ivanova N."/>
            <person name="Mavromatis K."/>
            <person name="Chen A."/>
            <person name="Palaniappan K."/>
            <person name="Land M."/>
            <person name="Hauser L."/>
            <person name="Chang Y.J."/>
            <person name="Jeffries C.D."/>
            <person name="Detter J.C."/>
            <person name="Rohde M."/>
            <person name="Goker M."/>
            <person name="Bristow J."/>
            <person name="Eisen J.A."/>
            <person name="Markowitz V."/>
            <person name="Hugenholtz P."/>
            <person name="Klenk H.P."/>
            <person name="Kyrpides N.C."/>
        </authorList>
    </citation>
    <scope>NUCLEOTIDE SEQUENCE [LARGE SCALE GENOMIC DNA]</scope>
    <source>
        <strain evidence="7">ATCC 33309 / DSM 7299 / CCUG 15893 / LMG 7604 / NCTC 12251 / CI</strain>
    </source>
</reference>
<evidence type="ECO:0000313" key="7">
    <source>
        <dbReference type="Proteomes" id="UP000000939"/>
    </source>
</evidence>
<dbReference type="InterPro" id="IPR050572">
    <property type="entry name" value="Fe-S_Ferredoxin"/>
</dbReference>
<feature type="domain" description="4Fe-4S ferredoxin-type" evidence="5">
    <location>
        <begin position="47"/>
        <end position="76"/>
    </location>
</feature>
<keyword evidence="7" id="KW-1185">Reference proteome</keyword>
<evidence type="ECO:0000256" key="3">
    <source>
        <dbReference type="ARBA" id="ARBA00023004"/>
    </source>
</evidence>
<organism evidence="6 7">
    <name type="scientific">Arcobacter nitrofigilis (strain ATCC 33309 / DSM 7299 / CCUG 15893 / LMG 7604 / NCTC 12251 / CI)</name>
    <name type="common">Campylobacter nitrofigilis</name>
    <dbReference type="NCBI Taxonomy" id="572480"/>
    <lineage>
        <taxon>Bacteria</taxon>
        <taxon>Pseudomonadati</taxon>
        <taxon>Campylobacterota</taxon>
        <taxon>Epsilonproteobacteria</taxon>
        <taxon>Campylobacterales</taxon>
        <taxon>Arcobacteraceae</taxon>
        <taxon>Arcobacter</taxon>
    </lineage>
</organism>
<keyword evidence="1" id="KW-0004">4Fe-4S</keyword>
<keyword evidence="3" id="KW-0408">Iron</keyword>
<protein>
    <submittedName>
        <fullName evidence="6">4Fe-4S ferredoxin iron-sulfur binding domain protein</fullName>
    </submittedName>
</protein>
<name>D5V0I1_ARCNC</name>
<dbReference type="AlphaFoldDB" id="D5V0I1"/>
<keyword evidence="4" id="KW-0411">Iron-sulfur</keyword>
<dbReference type="KEGG" id="ant:Arnit_2139"/>
<keyword evidence="2" id="KW-0479">Metal-binding</keyword>
<dbReference type="eggNOG" id="COG1146">
    <property type="taxonomic scope" value="Bacteria"/>
</dbReference>
<evidence type="ECO:0000256" key="2">
    <source>
        <dbReference type="ARBA" id="ARBA00022723"/>
    </source>
</evidence>
<dbReference type="RefSeq" id="WP_013135938.1">
    <property type="nucleotide sequence ID" value="NC_014166.1"/>
</dbReference>
<dbReference type="PANTHER" id="PTHR43687">
    <property type="entry name" value="ADENYLYLSULFATE REDUCTASE, BETA SUBUNIT"/>
    <property type="match status" value="1"/>
</dbReference>
<dbReference type="GO" id="GO:0046872">
    <property type="term" value="F:metal ion binding"/>
    <property type="evidence" value="ECO:0007669"/>
    <property type="project" value="UniProtKB-KW"/>
</dbReference>
<evidence type="ECO:0000259" key="5">
    <source>
        <dbReference type="PROSITE" id="PS51379"/>
    </source>
</evidence>
<dbReference type="EMBL" id="CP001999">
    <property type="protein sequence ID" value="ADG93793.1"/>
    <property type="molecule type" value="Genomic_DNA"/>
</dbReference>
<proteinExistence type="predicted"/>
<dbReference type="SUPFAM" id="SSF54862">
    <property type="entry name" value="4Fe-4S ferredoxins"/>
    <property type="match status" value="1"/>
</dbReference>